<dbReference type="PANTHER" id="PTHR47940">
    <property type="entry name" value="OS12G0283900 PROTEIN"/>
    <property type="match status" value="1"/>
</dbReference>
<dbReference type="EMBL" id="JAYKXN010000002">
    <property type="protein sequence ID" value="KAK7311094.1"/>
    <property type="molecule type" value="Genomic_DNA"/>
</dbReference>
<comment type="caution">
    <text evidence="5">The sequence shown here is derived from an EMBL/GenBank/DDBJ whole genome shotgun (WGS) entry which is preliminary data.</text>
</comment>
<feature type="domain" description="PROP1-like PPR" evidence="4">
    <location>
        <begin position="444"/>
        <end position="602"/>
    </location>
</feature>
<gene>
    <name evidence="5" type="ORF">RJT34_08994</name>
</gene>
<dbReference type="Pfam" id="PF13812">
    <property type="entry name" value="PPR_3"/>
    <property type="match status" value="1"/>
</dbReference>
<dbReference type="InterPro" id="IPR002885">
    <property type="entry name" value="PPR_rpt"/>
</dbReference>
<dbReference type="AlphaFoldDB" id="A0AAN9K8E3"/>
<keyword evidence="6" id="KW-1185">Reference proteome</keyword>
<dbReference type="InterPro" id="IPR053343">
    <property type="entry name" value="PSII_mRNA-binding_protein"/>
</dbReference>
<feature type="repeat" description="PPR" evidence="2">
    <location>
        <begin position="576"/>
        <end position="610"/>
    </location>
</feature>
<evidence type="ECO:0000256" key="2">
    <source>
        <dbReference type="PROSITE-ProRule" id="PRU00708"/>
    </source>
</evidence>
<feature type="repeat" description="PPR" evidence="2">
    <location>
        <begin position="231"/>
        <end position="265"/>
    </location>
</feature>
<proteinExistence type="predicted"/>
<feature type="region of interest" description="Disordered" evidence="3">
    <location>
        <begin position="122"/>
        <end position="153"/>
    </location>
</feature>
<dbReference type="PROSITE" id="PS51375">
    <property type="entry name" value="PPR"/>
    <property type="match status" value="9"/>
</dbReference>
<accession>A0AAN9K8E3</accession>
<protein>
    <recommendedName>
        <fullName evidence="4">PROP1-like PPR domain-containing protein</fullName>
    </recommendedName>
</protein>
<evidence type="ECO:0000259" key="4">
    <source>
        <dbReference type="Pfam" id="PF17177"/>
    </source>
</evidence>
<sequence length="742" mass="83558">MVHTLTTWVLPPVPFGFDSVTYLNKRRIKLGLVFSVSNSTKVSVFQCSRNSRGYGSLVFSGPPKLDFTCGFMLECSEVKFVTFSKLGKSHVGDLPPPLGWALGVGGVGNEVVEEQTGLKPHDMSVTGELDGVEDDDDCEEKMNGDDNSKEDEKLDECDGKVDVRALGMRLQTAKTVGDVEEILKDKGDLPLKVFSTIICGFGKAKRMDSALILFDWMKKRKIETNGSFGPNLFVYNTLLGVVKQSGQFAEMEAILNEMAQVGIAYNVVTYNTLISIYVEKGEGDKALSMLEEIHRNGLTPSPASYSLGLLAYRRLEDGHGALNFFVQFREKYRQGEIGKDDDGEDWETEFTQLEKFTLRVCYQVMRCWLVSRDNLSNKVLKFLVDMDNAGIPLTRAELERLVWACTREDHYIVVKELYIRIRERYDKISLSVCNHVIWLMGKAKKWWAALEVYEDLLDKGPKPNNLSYELIVSHFNILLSAARRKGIWRWGVRLLNKMEDKGLKPGTKEWNAVLVACSKASETTTAVQIFKRMVENGEKPTIISYGALLSALEKGKLYDEALRVWNHMVKVGVEPNVYAYTIMASIYTAQGNFNRVDAIIEEMVALGIEVTVVTYNAIITGCARNGMSSAAYEWFHRMTVQNISPNETTYEMLIDALANDGKPKLAYQLYTRAQHEGLVLSSKAYDAVVQSSRTYGATIDLGILGPRPMDKKKRVQIRKTLTEFYNLADTQESPQVFYKLLI</sequence>
<feature type="repeat" description="PPR" evidence="2">
    <location>
        <begin position="506"/>
        <end position="540"/>
    </location>
</feature>
<dbReference type="Pfam" id="PF17177">
    <property type="entry name" value="PPR_long"/>
    <property type="match status" value="1"/>
</dbReference>
<evidence type="ECO:0000313" key="5">
    <source>
        <dbReference type="EMBL" id="KAK7311094.1"/>
    </source>
</evidence>
<dbReference type="Pfam" id="PF13041">
    <property type="entry name" value="PPR_2"/>
    <property type="match status" value="1"/>
</dbReference>
<organism evidence="5 6">
    <name type="scientific">Clitoria ternatea</name>
    <name type="common">Butterfly pea</name>
    <dbReference type="NCBI Taxonomy" id="43366"/>
    <lineage>
        <taxon>Eukaryota</taxon>
        <taxon>Viridiplantae</taxon>
        <taxon>Streptophyta</taxon>
        <taxon>Embryophyta</taxon>
        <taxon>Tracheophyta</taxon>
        <taxon>Spermatophyta</taxon>
        <taxon>Magnoliopsida</taxon>
        <taxon>eudicotyledons</taxon>
        <taxon>Gunneridae</taxon>
        <taxon>Pentapetalae</taxon>
        <taxon>rosids</taxon>
        <taxon>fabids</taxon>
        <taxon>Fabales</taxon>
        <taxon>Fabaceae</taxon>
        <taxon>Papilionoideae</taxon>
        <taxon>50 kb inversion clade</taxon>
        <taxon>NPAAA clade</taxon>
        <taxon>indigoferoid/millettioid clade</taxon>
        <taxon>Phaseoleae</taxon>
        <taxon>Clitoria</taxon>
    </lineage>
</organism>
<reference evidence="5 6" key="1">
    <citation type="submission" date="2024-01" db="EMBL/GenBank/DDBJ databases">
        <title>The genomes of 5 underutilized Papilionoideae crops provide insights into root nodulation and disease resistance.</title>
        <authorList>
            <person name="Yuan L."/>
        </authorList>
    </citation>
    <scope>NUCLEOTIDE SEQUENCE [LARGE SCALE GENOMIC DNA]</scope>
    <source>
        <strain evidence="5">LY-2023</strain>
        <tissue evidence="5">Leaf</tissue>
    </source>
</reference>
<feature type="compositionally biased region" description="Acidic residues" evidence="3">
    <location>
        <begin position="130"/>
        <end position="139"/>
    </location>
</feature>
<dbReference type="InterPro" id="IPR033443">
    <property type="entry name" value="PROP1-like_PPR_dom"/>
</dbReference>
<evidence type="ECO:0000256" key="3">
    <source>
        <dbReference type="SAM" id="MobiDB-lite"/>
    </source>
</evidence>
<feature type="repeat" description="PPR" evidence="2">
    <location>
        <begin position="471"/>
        <end position="505"/>
    </location>
</feature>
<name>A0AAN9K8E3_CLITE</name>
<keyword evidence="1" id="KW-0677">Repeat</keyword>
<evidence type="ECO:0000313" key="6">
    <source>
        <dbReference type="Proteomes" id="UP001359559"/>
    </source>
</evidence>
<feature type="repeat" description="PPR" evidence="2">
    <location>
        <begin position="611"/>
        <end position="645"/>
    </location>
</feature>
<dbReference type="InterPro" id="IPR011990">
    <property type="entry name" value="TPR-like_helical_dom_sf"/>
</dbReference>
<feature type="repeat" description="PPR" evidence="2">
    <location>
        <begin position="646"/>
        <end position="680"/>
    </location>
</feature>
<dbReference type="Gene3D" id="1.25.40.10">
    <property type="entry name" value="Tetratricopeptide repeat domain"/>
    <property type="match status" value="3"/>
</dbReference>
<dbReference type="Pfam" id="PF01535">
    <property type="entry name" value="PPR"/>
    <property type="match status" value="1"/>
</dbReference>
<feature type="repeat" description="PPR" evidence="2">
    <location>
        <begin position="190"/>
        <end position="224"/>
    </location>
</feature>
<dbReference type="Proteomes" id="UP001359559">
    <property type="component" value="Unassembled WGS sequence"/>
</dbReference>
<feature type="repeat" description="PPR" evidence="2">
    <location>
        <begin position="266"/>
        <end position="300"/>
    </location>
</feature>
<evidence type="ECO:0000256" key="1">
    <source>
        <dbReference type="ARBA" id="ARBA00022737"/>
    </source>
</evidence>
<dbReference type="PANTHER" id="PTHR47940:SF1">
    <property type="entry name" value="PROTEIN LOW PHOTOSYNTHETIC EFFICIENCY 1, CHLOROPLASTIC"/>
    <property type="match status" value="1"/>
</dbReference>
<feature type="compositionally biased region" description="Basic and acidic residues" evidence="3">
    <location>
        <begin position="140"/>
        <end position="153"/>
    </location>
</feature>
<dbReference type="NCBIfam" id="TIGR00756">
    <property type="entry name" value="PPR"/>
    <property type="match status" value="4"/>
</dbReference>
<feature type="repeat" description="PPR" evidence="2">
    <location>
        <begin position="541"/>
        <end position="575"/>
    </location>
</feature>